<dbReference type="InterPro" id="IPR026341">
    <property type="entry name" value="T9SS_type_B"/>
</dbReference>
<dbReference type="EMBL" id="CP042435">
    <property type="protein sequence ID" value="QEC69901.1"/>
    <property type="molecule type" value="Genomic_DNA"/>
</dbReference>
<dbReference type="InterPro" id="IPR013783">
    <property type="entry name" value="Ig-like_fold"/>
</dbReference>
<name>A0A5B8VFR4_9BACT</name>
<evidence type="ECO:0000256" key="1">
    <source>
        <dbReference type="SAM" id="SignalP"/>
    </source>
</evidence>
<feature type="domain" description="PKD" evidence="2">
    <location>
        <begin position="517"/>
        <end position="571"/>
    </location>
</feature>
<organism evidence="3 4">
    <name type="scientific">Panacibacter ginsenosidivorans</name>
    <dbReference type="NCBI Taxonomy" id="1813871"/>
    <lineage>
        <taxon>Bacteria</taxon>
        <taxon>Pseudomonadati</taxon>
        <taxon>Bacteroidota</taxon>
        <taxon>Chitinophagia</taxon>
        <taxon>Chitinophagales</taxon>
        <taxon>Chitinophagaceae</taxon>
        <taxon>Panacibacter</taxon>
    </lineage>
</organism>
<dbReference type="Pfam" id="PF18911">
    <property type="entry name" value="PKD_4"/>
    <property type="match status" value="2"/>
</dbReference>
<dbReference type="InterPro" id="IPR035986">
    <property type="entry name" value="PKD_dom_sf"/>
</dbReference>
<feature type="signal peptide" evidence="1">
    <location>
        <begin position="1"/>
        <end position="21"/>
    </location>
</feature>
<dbReference type="AlphaFoldDB" id="A0A5B8VFR4"/>
<dbReference type="Pfam" id="PF13585">
    <property type="entry name" value="CHU_C"/>
    <property type="match status" value="1"/>
</dbReference>
<dbReference type="InterPro" id="IPR000601">
    <property type="entry name" value="PKD_dom"/>
</dbReference>
<sequence length="921" mass="98588">MTIRNCLIIFVFIIAVKPTKAQLCQGSLGDPVVNITFGSGPNPGPSPKFPTNYGFVTNDCPNDGYYTIRNSTTSCFGDSWHSLTKDHTGDANGYFMLVNASVFPGTFYVDTIRGLCPSTTFEFASWVVNVLKTTACNSAGITPDLTFTIETTDGLTKLQTFNTGPIQADASPQWKQYGFFFKTPVGISDIVIRIVNNAPGGCGNDLALDDITFRPCGPLVNASIVNNNATTSVNSCVGDTTAFKFSATVSAGYTAPSYQWQLSTDNGITWKDIPGAVNSSYTRQPTGAGNYQYRLAVSEAGNINISTCRVASNALTVVVNANPVTSAVNDGPKCSGAAIALTATGGTNYTWTGPNNFTATGQTVSINNTVASGKYYVLVTNSNSCKNIDSTVVALYDNPVTKFSSSVPACENGPVQFTDQSTTATGQTITKYNWDFGDGSVDVTVNPAHIFSPAKTYAVTLITSTDKACSDTLVQQVLIHDLPVPDFILPEVCLSDPFAAFTNASAIADNSEAQFNYLWNFGDANATSGNPNISTQKNPQHSYTSIGVYNVQLTVTSKDGCVNNITKPFTVNGALPLANFTVDNTANLCSNQDITITDHSSVNFGSITKVEIYWDYQNDPANKVTDEFPANGKKYSYRYADFGNPATKDFVIKYIAYSGINCVNETQQTITLKASPLAQFSAMNAVCEGITPFTITQAREINGISGTGIFSGSGVSANGLFNPQAAGNGVHSIVYTYTADNGCKDATAQSILVYPQPTVNAGPDRTLLEGGFITIDATATGNNITYLWTPNTAIENNLVITPKVNPVDDITYTLTVKSADNCISKDDVFIKVLKTPLIPNAFSPNGDGINDTWIINYLDSYPGVTVQVYNRYGQVVYRSVGYSKAWDGTFNGTPLPVGTYYYIIDRKVAAPKLSGWVAILR</sequence>
<dbReference type="Gene3D" id="2.60.40.2700">
    <property type="match status" value="1"/>
</dbReference>
<evidence type="ECO:0000313" key="4">
    <source>
        <dbReference type="Proteomes" id="UP000321533"/>
    </source>
</evidence>
<dbReference type="PROSITE" id="PS50093">
    <property type="entry name" value="PKD"/>
    <property type="match status" value="2"/>
</dbReference>
<keyword evidence="4" id="KW-1185">Reference proteome</keyword>
<gene>
    <name evidence="3" type="ORF">FRZ67_22340</name>
</gene>
<reference evidence="3 4" key="1">
    <citation type="journal article" date="2016" name="Int. J. Syst. Evol. Microbiol.">
        <title>Panacibacter ginsenosidivorans gen. nov., sp. nov., with ginsenoside converting activity isolated from soil of a ginseng field.</title>
        <authorList>
            <person name="Siddiqi M.Z."/>
            <person name="Muhammad Shafi S."/>
            <person name="Choi K.D."/>
            <person name="Im W.T."/>
        </authorList>
    </citation>
    <scope>NUCLEOTIDE SEQUENCE [LARGE SCALE GENOMIC DNA]</scope>
    <source>
        <strain evidence="3 4">Gsoil1550</strain>
    </source>
</reference>
<evidence type="ECO:0000259" key="2">
    <source>
        <dbReference type="PROSITE" id="PS50093"/>
    </source>
</evidence>
<dbReference type="SMART" id="SM00089">
    <property type="entry name" value="PKD"/>
    <property type="match status" value="3"/>
</dbReference>
<protein>
    <submittedName>
        <fullName evidence="3">T9SS type B sorting domain-containing protein</fullName>
    </submittedName>
</protein>
<feature type="chain" id="PRO_5022691990" evidence="1">
    <location>
        <begin position="22"/>
        <end position="921"/>
    </location>
</feature>
<dbReference type="NCBIfam" id="TIGR04131">
    <property type="entry name" value="Bac_Flav_CTERM"/>
    <property type="match status" value="1"/>
</dbReference>
<dbReference type="Gene3D" id="2.60.40.10">
    <property type="entry name" value="Immunoglobulins"/>
    <property type="match status" value="3"/>
</dbReference>
<dbReference type="KEGG" id="pgin:FRZ67_22340"/>
<dbReference type="InterPro" id="IPR022409">
    <property type="entry name" value="PKD/Chitinase_dom"/>
</dbReference>
<evidence type="ECO:0000313" key="3">
    <source>
        <dbReference type="EMBL" id="QEC69901.1"/>
    </source>
</evidence>
<feature type="domain" description="PKD" evidence="2">
    <location>
        <begin position="421"/>
        <end position="464"/>
    </location>
</feature>
<keyword evidence="1" id="KW-0732">Signal</keyword>
<proteinExistence type="predicted"/>
<accession>A0A5B8VFR4</accession>
<dbReference type="SUPFAM" id="SSF49299">
    <property type="entry name" value="PKD domain"/>
    <property type="match status" value="2"/>
</dbReference>
<dbReference type="RefSeq" id="WP_147192777.1">
    <property type="nucleotide sequence ID" value="NZ_CP042435.1"/>
</dbReference>
<dbReference type="OrthoDB" id="1652165at2"/>
<dbReference type="CDD" id="cd00146">
    <property type="entry name" value="PKD"/>
    <property type="match status" value="2"/>
</dbReference>
<dbReference type="Proteomes" id="UP000321533">
    <property type="component" value="Chromosome"/>
</dbReference>